<dbReference type="RefSeq" id="WP_091189155.1">
    <property type="nucleotide sequence ID" value="NZ_FOMT01000005.1"/>
</dbReference>
<reference evidence="3" key="1">
    <citation type="submission" date="2016-10" db="EMBL/GenBank/DDBJ databases">
        <authorList>
            <person name="Varghese N."/>
            <person name="Submissions S."/>
        </authorList>
    </citation>
    <scope>NUCLEOTIDE SEQUENCE [LARGE SCALE GENOMIC DNA]</scope>
    <source>
        <strain evidence="3">CGMCC 1.10784</strain>
    </source>
</reference>
<evidence type="ECO:0000313" key="3">
    <source>
        <dbReference type="Proteomes" id="UP000198855"/>
    </source>
</evidence>
<dbReference type="EMBL" id="FOMT01000005">
    <property type="protein sequence ID" value="SFF08620.1"/>
    <property type="molecule type" value="Genomic_DNA"/>
</dbReference>
<name>A0A1I2FVB9_9BACL</name>
<dbReference type="PANTHER" id="PTHR34407:SF1">
    <property type="entry name" value="SGNH HYDROLASE-TYPE ESTERASE DOMAIN-CONTAINING PROTEIN"/>
    <property type="match status" value="1"/>
</dbReference>
<evidence type="ECO:0000259" key="1">
    <source>
        <dbReference type="Pfam" id="PF13472"/>
    </source>
</evidence>
<accession>A0A1I2FVB9</accession>
<protein>
    <submittedName>
        <fullName evidence="2">Lysophospholipase L1</fullName>
    </submittedName>
</protein>
<dbReference type="InterPro" id="IPR013830">
    <property type="entry name" value="SGNH_hydro"/>
</dbReference>
<dbReference type="SUPFAM" id="SSF52266">
    <property type="entry name" value="SGNH hydrolase"/>
    <property type="match status" value="1"/>
</dbReference>
<organism evidence="2 3">
    <name type="scientific">Paenibacillus catalpae</name>
    <dbReference type="NCBI Taxonomy" id="1045775"/>
    <lineage>
        <taxon>Bacteria</taxon>
        <taxon>Bacillati</taxon>
        <taxon>Bacillota</taxon>
        <taxon>Bacilli</taxon>
        <taxon>Bacillales</taxon>
        <taxon>Paenibacillaceae</taxon>
        <taxon>Paenibacillus</taxon>
    </lineage>
</organism>
<feature type="domain" description="SGNH hydrolase-type esterase" evidence="1">
    <location>
        <begin position="55"/>
        <end position="230"/>
    </location>
</feature>
<dbReference type="OrthoDB" id="8233337at2"/>
<dbReference type="PANTHER" id="PTHR34407">
    <property type="entry name" value="EXPRESSED PROTEIN"/>
    <property type="match status" value="1"/>
</dbReference>
<sequence length="406" mass="45029">MTEHLSLDAAEEPVDLYSEAYYKMIAKSLLEKGNNKRLKAAIEKAKRGDDVTLAFIGGSITHGAGADPLHTGCYAYRTYTAFKERFGKEGGDHIHFIKAGLGGTPSELGMIRYERDVLRDGTVQPDIVVVEFAVNDADDETNGICYESLVRKALGSANAPAVILLFSVFENDWNLQDRLSLVGKHYGLPMVSVKDAVTEQFYMSKEEGNVISKQQFFSDIYHPTNAGHRIMADCLNWLLSETDRLAPNQADIALNKPPVFGNDFANVQLLDRENGHGIAKITEGSFHAADSDLQFAEMDDSPYGTPQFPYNWMHTSESGSDSFIMTLHSKNLLLVYKNSGSDEFGNADIRVDGKLVKVAESQTVKWTRCHAVILYAELNTREHTVEIKMAAGHESKHFTILGFGFN</sequence>
<dbReference type="Proteomes" id="UP000198855">
    <property type="component" value="Unassembled WGS sequence"/>
</dbReference>
<proteinExistence type="predicted"/>
<dbReference type="InterPro" id="IPR036514">
    <property type="entry name" value="SGNH_hydro_sf"/>
</dbReference>
<gene>
    <name evidence="2" type="ORF">SAMN05216378_5038</name>
</gene>
<dbReference type="Gene3D" id="3.40.50.1110">
    <property type="entry name" value="SGNH hydrolase"/>
    <property type="match status" value="1"/>
</dbReference>
<dbReference type="STRING" id="1045775.SAMN05216378_5038"/>
<dbReference type="AlphaFoldDB" id="A0A1I2FVB9"/>
<keyword evidence="3" id="KW-1185">Reference proteome</keyword>
<dbReference type="Pfam" id="PF13472">
    <property type="entry name" value="Lipase_GDSL_2"/>
    <property type="match status" value="1"/>
</dbReference>
<evidence type="ECO:0000313" key="2">
    <source>
        <dbReference type="EMBL" id="SFF08620.1"/>
    </source>
</evidence>
<dbReference type="CDD" id="cd00229">
    <property type="entry name" value="SGNH_hydrolase"/>
    <property type="match status" value="1"/>
</dbReference>